<dbReference type="AlphaFoldDB" id="M7C2A5"/>
<dbReference type="Gene3D" id="3.40.50.2300">
    <property type="match status" value="1"/>
</dbReference>
<protein>
    <submittedName>
        <fullName evidence="8">Metabotropic glutamate receptor 8</fullName>
    </submittedName>
</protein>
<dbReference type="PANTHER" id="PTHR24060">
    <property type="entry name" value="METABOTROPIC GLUTAMATE RECEPTOR"/>
    <property type="match status" value="1"/>
</dbReference>
<evidence type="ECO:0000313" key="9">
    <source>
        <dbReference type="Proteomes" id="UP000031443"/>
    </source>
</evidence>
<evidence type="ECO:0000259" key="7">
    <source>
        <dbReference type="Pfam" id="PF01094"/>
    </source>
</evidence>
<keyword evidence="8" id="KW-0675">Receptor</keyword>
<dbReference type="SUPFAM" id="SSF53822">
    <property type="entry name" value="Periplasmic binding protein-like I"/>
    <property type="match status" value="1"/>
</dbReference>
<comment type="subcellular location">
    <subcellularLocation>
        <location evidence="1">Membrane</location>
    </subcellularLocation>
</comment>
<gene>
    <name evidence="8" type="ORF">UY3_04254</name>
</gene>
<dbReference type="InterPro" id="IPR050726">
    <property type="entry name" value="mGluR"/>
</dbReference>
<keyword evidence="9" id="KW-1185">Reference proteome</keyword>
<name>M7C2A5_CHEMY</name>
<evidence type="ECO:0000256" key="5">
    <source>
        <dbReference type="ARBA" id="ARBA00023180"/>
    </source>
</evidence>
<proteinExistence type="predicted"/>
<keyword evidence="2" id="KW-0812">Transmembrane</keyword>
<accession>M7C2A5</accession>
<evidence type="ECO:0000256" key="2">
    <source>
        <dbReference type="ARBA" id="ARBA00022692"/>
    </source>
</evidence>
<keyword evidence="4" id="KW-0472">Membrane</keyword>
<keyword evidence="3" id="KW-1133">Transmembrane helix</keyword>
<sequence>MGLERIARDSAYEQEGKVQFVIDAVYSMAYALHSMHKDLCPGYIGLCPRMSTIDGKELLSYIRAVNFNAPILDHSEKVCQLAGHTPSVCVYLQPGPAVLTPAASQQHTSDTLASTSPGYYFQSDCNILANFPKSMCYAMSSPLPDSSDIKVRPTAAPTGCGLLLQANGGCGKGGQHIPQPVSLPAAPIGLEQQTTTSGSRSRPNLQTRQGNGEALSNASVATAAVVHSDSALCYHCVAAATSQSEGPPFNPALSDFSR</sequence>
<dbReference type="InterPro" id="IPR028082">
    <property type="entry name" value="Peripla_BP_I"/>
</dbReference>
<dbReference type="GO" id="GO:0016020">
    <property type="term" value="C:membrane"/>
    <property type="evidence" value="ECO:0007669"/>
    <property type="project" value="UniProtKB-SubCell"/>
</dbReference>
<organism evidence="8 9">
    <name type="scientific">Chelonia mydas</name>
    <name type="common">Green sea-turtle</name>
    <name type="synonym">Chelonia agassizi</name>
    <dbReference type="NCBI Taxonomy" id="8469"/>
    <lineage>
        <taxon>Eukaryota</taxon>
        <taxon>Metazoa</taxon>
        <taxon>Chordata</taxon>
        <taxon>Craniata</taxon>
        <taxon>Vertebrata</taxon>
        <taxon>Euteleostomi</taxon>
        <taxon>Archelosauria</taxon>
        <taxon>Testudinata</taxon>
        <taxon>Testudines</taxon>
        <taxon>Cryptodira</taxon>
        <taxon>Durocryptodira</taxon>
        <taxon>Americhelydia</taxon>
        <taxon>Chelonioidea</taxon>
        <taxon>Cheloniidae</taxon>
        <taxon>Chelonia</taxon>
    </lineage>
</organism>
<evidence type="ECO:0000256" key="3">
    <source>
        <dbReference type="ARBA" id="ARBA00022989"/>
    </source>
</evidence>
<dbReference type="Pfam" id="PF01094">
    <property type="entry name" value="ANF_receptor"/>
    <property type="match status" value="1"/>
</dbReference>
<feature type="region of interest" description="Disordered" evidence="6">
    <location>
        <begin position="191"/>
        <end position="213"/>
    </location>
</feature>
<keyword evidence="5" id="KW-0325">Glycoprotein</keyword>
<evidence type="ECO:0000256" key="1">
    <source>
        <dbReference type="ARBA" id="ARBA00004370"/>
    </source>
</evidence>
<reference evidence="9" key="1">
    <citation type="journal article" date="2013" name="Nat. Genet.">
        <title>The draft genomes of soft-shell turtle and green sea turtle yield insights into the development and evolution of the turtle-specific body plan.</title>
        <authorList>
            <person name="Wang Z."/>
            <person name="Pascual-Anaya J."/>
            <person name="Zadissa A."/>
            <person name="Li W."/>
            <person name="Niimura Y."/>
            <person name="Huang Z."/>
            <person name="Li C."/>
            <person name="White S."/>
            <person name="Xiong Z."/>
            <person name="Fang D."/>
            <person name="Wang B."/>
            <person name="Ming Y."/>
            <person name="Chen Y."/>
            <person name="Zheng Y."/>
            <person name="Kuraku S."/>
            <person name="Pignatelli M."/>
            <person name="Herrero J."/>
            <person name="Beal K."/>
            <person name="Nozawa M."/>
            <person name="Li Q."/>
            <person name="Wang J."/>
            <person name="Zhang H."/>
            <person name="Yu L."/>
            <person name="Shigenobu S."/>
            <person name="Wang J."/>
            <person name="Liu J."/>
            <person name="Flicek P."/>
            <person name="Searle S."/>
            <person name="Wang J."/>
            <person name="Kuratani S."/>
            <person name="Yin Y."/>
            <person name="Aken B."/>
            <person name="Zhang G."/>
            <person name="Irie N."/>
        </authorList>
    </citation>
    <scope>NUCLEOTIDE SEQUENCE [LARGE SCALE GENOMIC DNA]</scope>
</reference>
<evidence type="ECO:0000313" key="8">
    <source>
        <dbReference type="EMBL" id="EMP38528.1"/>
    </source>
</evidence>
<feature type="domain" description="Receptor ligand binding region" evidence="7">
    <location>
        <begin position="7"/>
        <end position="68"/>
    </location>
</feature>
<evidence type="ECO:0000256" key="6">
    <source>
        <dbReference type="SAM" id="MobiDB-lite"/>
    </source>
</evidence>
<dbReference type="InterPro" id="IPR001828">
    <property type="entry name" value="ANF_lig-bd_rcpt"/>
</dbReference>
<dbReference type="STRING" id="8469.M7C2A5"/>
<evidence type="ECO:0000256" key="4">
    <source>
        <dbReference type="ARBA" id="ARBA00023136"/>
    </source>
</evidence>
<dbReference type="Proteomes" id="UP000031443">
    <property type="component" value="Unassembled WGS sequence"/>
</dbReference>
<dbReference type="EMBL" id="KB519471">
    <property type="protein sequence ID" value="EMP38528.1"/>
    <property type="molecule type" value="Genomic_DNA"/>
</dbReference>